<organism evidence="2 3">
    <name type="scientific">Aspergillus nomiae NRRL (strain ATCC 15546 / NRRL 13137 / CBS 260.88 / M93)</name>
    <dbReference type="NCBI Taxonomy" id="1509407"/>
    <lineage>
        <taxon>Eukaryota</taxon>
        <taxon>Fungi</taxon>
        <taxon>Dikarya</taxon>
        <taxon>Ascomycota</taxon>
        <taxon>Pezizomycotina</taxon>
        <taxon>Eurotiomycetes</taxon>
        <taxon>Eurotiomycetidae</taxon>
        <taxon>Eurotiales</taxon>
        <taxon>Aspergillaceae</taxon>
        <taxon>Aspergillus</taxon>
        <taxon>Aspergillus subgen. Circumdati</taxon>
    </lineage>
</organism>
<feature type="coiled-coil region" evidence="1">
    <location>
        <begin position="141"/>
        <end position="190"/>
    </location>
</feature>
<comment type="caution">
    <text evidence="2">The sequence shown here is derived from an EMBL/GenBank/DDBJ whole genome shotgun (WGS) entry which is preliminary data.</text>
</comment>
<evidence type="ECO:0000256" key="1">
    <source>
        <dbReference type="SAM" id="Coils"/>
    </source>
</evidence>
<dbReference type="AlphaFoldDB" id="A0A0L1IP04"/>
<proteinExistence type="predicted"/>
<dbReference type="RefSeq" id="XP_015402157.1">
    <property type="nucleotide sequence ID" value="XM_015554475.1"/>
</dbReference>
<accession>A0A0L1IP04</accession>
<dbReference type="EMBL" id="JNOM01000476">
    <property type="protein sequence ID" value="KNG81234.1"/>
    <property type="molecule type" value="Genomic_DNA"/>
</dbReference>
<evidence type="ECO:0000313" key="2">
    <source>
        <dbReference type="EMBL" id="KNG81234.1"/>
    </source>
</evidence>
<sequence length="228" mass="25685">MSRASANPQYELIATILFGNKITCATFGYTVVGKGTAPKLWGKVSREADAYGVPVFLENILWNAELHRALIIDFHLRTLDRPPLDRRPGALKRLRCGREERHSNMEPISPEAQRYENAFYSAMNWRCLFRTKDGLIGMGPMESLGDTLEELEARLSEWKTGAKKQHRLSGVDTEREIASLKQKIAELHAQVGRKDAWVLIGEAYVEGVMRGEALDRAGVDSFERIAIV</sequence>
<reference evidence="2 3" key="1">
    <citation type="submission" date="2014-06" db="EMBL/GenBank/DDBJ databases">
        <title>The Genome of the Aflatoxigenic Filamentous Fungus Aspergillus nomius.</title>
        <authorList>
            <person name="Moore M.G."/>
            <person name="Shannon B.M."/>
            <person name="Brian M.M."/>
        </authorList>
    </citation>
    <scope>NUCLEOTIDE SEQUENCE [LARGE SCALE GENOMIC DNA]</scope>
    <source>
        <strain evidence="2 3">NRRL 13137</strain>
    </source>
</reference>
<name>A0A0L1IP04_ASPN3</name>
<protein>
    <submittedName>
        <fullName evidence="2">Uncharacterized protein</fullName>
    </submittedName>
</protein>
<keyword evidence="3" id="KW-1185">Reference proteome</keyword>
<dbReference type="Proteomes" id="UP000037505">
    <property type="component" value="Unassembled WGS sequence"/>
</dbReference>
<dbReference type="STRING" id="1509407.A0A0L1IP04"/>
<dbReference type="GeneID" id="26811023"/>
<keyword evidence="1" id="KW-0175">Coiled coil</keyword>
<gene>
    <name evidence="2" type="ORF">ANOM_009219</name>
</gene>
<evidence type="ECO:0000313" key="3">
    <source>
        <dbReference type="Proteomes" id="UP000037505"/>
    </source>
</evidence>